<keyword evidence="3" id="KW-1185">Reference proteome</keyword>
<proteinExistence type="predicted"/>
<evidence type="ECO:0000313" key="3">
    <source>
        <dbReference type="Proteomes" id="UP001385951"/>
    </source>
</evidence>
<evidence type="ECO:0000256" key="1">
    <source>
        <dbReference type="SAM" id="MobiDB-lite"/>
    </source>
</evidence>
<feature type="region of interest" description="Disordered" evidence="1">
    <location>
        <begin position="105"/>
        <end position="126"/>
    </location>
</feature>
<protein>
    <submittedName>
        <fullName evidence="2">Uncharacterized protein</fullName>
    </submittedName>
</protein>
<gene>
    <name evidence="2" type="ORF">QCA50_005499</name>
</gene>
<organism evidence="2 3">
    <name type="scientific">Cerrena zonata</name>
    <dbReference type="NCBI Taxonomy" id="2478898"/>
    <lineage>
        <taxon>Eukaryota</taxon>
        <taxon>Fungi</taxon>
        <taxon>Dikarya</taxon>
        <taxon>Basidiomycota</taxon>
        <taxon>Agaricomycotina</taxon>
        <taxon>Agaricomycetes</taxon>
        <taxon>Polyporales</taxon>
        <taxon>Cerrenaceae</taxon>
        <taxon>Cerrena</taxon>
    </lineage>
</organism>
<sequence length="283" mass="32052">MSVGRFGNTKLLNIAFLRFRCTRITMGIAGLTPCSTAWHTQTHIYHLFHHINRTYLLFVRHLHTLHPSVHSIPSLGSLTHSPPLVSFVDLTLLLRTMSESRYPAGNSGSLHECHGHVRSPSSSLSEETSDEFAAARLRIQAWMDDISTSPPSQRCRDQSPPMDQGIAEDIGRLIEILYPPQSFDHINVYRVHQLMSACRDEAYFHLLAAEHRMMFFMEQLETSRKELEKVHHNYCRAVEILESGLDHNDQGEADVDNGEVLGMERGETRVDVNEGRLGSPGDE</sequence>
<dbReference type="AlphaFoldDB" id="A0AAW0GF52"/>
<comment type="caution">
    <text evidence="2">The sequence shown here is derived from an EMBL/GenBank/DDBJ whole genome shotgun (WGS) entry which is preliminary data.</text>
</comment>
<name>A0AAW0GF52_9APHY</name>
<evidence type="ECO:0000313" key="2">
    <source>
        <dbReference type="EMBL" id="KAK7692093.1"/>
    </source>
</evidence>
<dbReference type="Proteomes" id="UP001385951">
    <property type="component" value="Unassembled WGS sequence"/>
</dbReference>
<dbReference type="EMBL" id="JASBNA010000005">
    <property type="protein sequence ID" value="KAK7692093.1"/>
    <property type="molecule type" value="Genomic_DNA"/>
</dbReference>
<accession>A0AAW0GF52</accession>
<reference evidence="2 3" key="1">
    <citation type="submission" date="2022-09" db="EMBL/GenBank/DDBJ databases">
        <authorList>
            <person name="Palmer J.M."/>
        </authorList>
    </citation>
    <scope>NUCLEOTIDE SEQUENCE [LARGE SCALE GENOMIC DNA]</scope>
    <source>
        <strain evidence="2 3">DSM 7382</strain>
    </source>
</reference>